<reference evidence="1" key="1">
    <citation type="submission" date="2023-07" db="EMBL/GenBank/DDBJ databases">
        <title>Genomic Encyclopedia of Type Strains, Phase IV (KMG-IV): sequencing the most valuable type-strain genomes for metagenomic binning, comparative biology and taxonomic classification.</title>
        <authorList>
            <person name="Goeker M."/>
        </authorList>
    </citation>
    <scope>NUCLEOTIDE SEQUENCE</scope>
    <source>
        <strain evidence="1">DSM 24202</strain>
    </source>
</reference>
<sequence length="274" mass="30969">MIRITPQPLPTGTNDVFVVTEEVTRKRAEMMLASSPGNRKCTRVDVYVKQMREGKWKLVPDCIGIDEEGRLLNGHNRLEAVIKADATVKMLVAYNIKRADMAMIDIGKMRTPGDILAFAFDNIDNYNNIAATVRLLVPYYRNNCEGLSARDTRLVTGADIADFVAANQDEIVALRFPHRIPFSPSAIMAACFVFNRIDVFDSGQFMECLKNSYNPYDGFPIKTLEKALVNLGARNDNNRIAAFAKAIKAWNFWRQNKACKQLKWLDSEPFPKPI</sequence>
<proteinExistence type="predicted"/>
<evidence type="ECO:0000313" key="1">
    <source>
        <dbReference type="EMBL" id="MDQ0291040.1"/>
    </source>
</evidence>
<dbReference type="AlphaFoldDB" id="A0AAE4APZ0"/>
<dbReference type="EMBL" id="JAUSVL010000001">
    <property type="protein sequence ID" value="MDQ0291040.1"/>
    <property type="molecule type" value="Genomic_DNA"/>
</dbReference>
<dbReference type="RefSeq" id="WP_307263253.1">
    <property type="nucleotide sequence ID" value="NZ_JAUSVL010000001.1"/>
</dbReference>
<protein>
    <submittedName>
        <fullName evidence="1">Uncharacterized protein</fullName>
    </submittedName>
</protein>
<organism evidence="1 2">
    <name type="scientific">Oligosphaera ethanolica</name>
    <dbReference type="NCBI Taxonomy" id="760260"/>
    <lineage>
        <taxon>Bacteria</taxon>
        <taxon>Pseudomonadati</taxon>
        <taxon>Lentisphaerota</taxon>
        <taxon>Oligosphaeria</taxon>
        <taxon>Oligosphaerales</taxon>
        <taxon>Oligosphaeraceae</taxon>
        <taxon>Oligosphaera</taxon>
    </lineage>
</organism>
<accession>A0AAE4APZ0</accession>
<gene>
    <name evidence="1" type="ORF">J3R75_003147</name>
</gene>
<comment type="caution">
    <text evidence="1">The sequence shown here is derived from an EMBL/GenBank/DDBJ whole genome shotgun (WGS) entry which is preliminary data.</text>
</comment>
<name>A0AAE4APZ0_9BACT</name>
<dbReference type="Proteomes" id="UP001238163">
    <property type="component" value="Unassembled WGS sequence"/>
</dbReference>
<evidence type="ECO:0000313" key="2">
    <source>
        <dbReference type="Proteomes" id="UP001238163"/>
    </source>
</evidence>
<keyword evidence="2" id="KW-1185">Reference proteome</keyword>